<dbReference type="SUPFAM" id="SSF53474">
    <property type="entry name" value="alpha/beta-Hydrolases"/>
    <property type="match status" value="1"/>
</dbReference>
<feature type="region of interest" description="Disordered" evidence="6">
    <location>
        <begin position="681"/>
        <end position="708"/>
    </location>
</feature>
<protein>
    <submittedName>
        <fullName evidence="8">Uncharacterized protein</fullName>
    </submittedName>
</protein>
<evidence type="ECO:0000256" key="4">
    <source>
        <dbReference type="ARBA" id="ARBA00022801"/>
    </source>
</evidence>
<sequence>MFHAAWFIFGALLLLQHACSAQAGNSIGLHDGWNHAEFSETAADATAWAALGKAAAAARMPGGPVTTAAAPSQLQYFSLQQTARAVGFSDPPRQAQCTSASQLNKLLLRHLQAAAPAGSNIMSTTFLYQTLDVCVYVSYVAYMGTPSLKQRLVSAANTDRLCTAMTGYCTHAFPSSRLQLQSTSSDADAPLVPVLDYSCVQSSFEQQLDHFNSSERRSWQQVYWVCDDAFPKTAQEQEESGVIYVFLGNESPLGTPRQPIVFENARRHRALVVLVEHRYYGASIPVPLSEDNTLAAADLQWLTMQQVIEDTAAVLRHVRADRSIPAAVPAVVLGGSYGGQLAAYHRLVKPAAFAAAVAASAPVTFVVGTQMWADTGDRYFSITADSADANSGAHSSDSGAHSSDSGAHSSDSGAHSSDSGAHSSDSGAHSSDSGARSSDSSSSSCKGVLRAAVDQIGQLIKSPAGRREVAAAFYVCQPAQLTASLAAGQQFQWEVVEDFQWYAMSNNQPSNIGLMREYCGVLLAAGSAGADPMTALAEMTRYIKDDGSDDWCYDFTYSSAEDSPQQAADTAQKQVMVDVEAAYYYQCCTQGAVHGGILHSRGTAATFMPAKNASLTDFLQGCWQQFMADLPQLQPPWFMRDVARLSLEVGGLVFTGGSLDPWQGGAWASLEDVQATAASGGGRLITRKGHDDDDEAISSDAGTQQRSEHVAQYAGSAAAAGAASGQARLAFVVYEGASHCTDTHTYTWNQPGQPPAWKQQRAQAMDYAVQFAQQHRLRVRRSTAG</sequence>
<gene>
    <name evidence="8" type="ORF">BQ4739_LOCUS12081</name>
</gene>
<evidence type="ECO:0000256" key="3">
    <source>
        <dbReference type="ARBA" id="ARBA00022729"/>
    </source>
</evidence>
<evidence type="ECO:0000256" key="7">
    <source>
        <dbReference type="SAM" id="SignalP"/>
    </source>
</evidence>
<proteinExistence type="inferred from homology"/>
<dbReference type="InterPro" id="IPR008758">
    <property type="entry name" value="Peptidase_S28"/>
</dbReference>
<keyword evidence="2" id="KW-0645">Protease</keyword>
<evidence type="ECO:0000256" key="5">
    <source>
        <dbReference type="ARBA" id="ARBA00023180"/>
    </source>
</evidence>
<evidence type="ECO:0000256" key="6">
    <source>
        <dbReference type="SAM" id="MobiDB-lite"/>
    </source>
</evidence>
<dbReference type="Gene3D" id="3.40.50.1820">
    <property type="entry name" value="alpha/beta hydrolase"/>
    <property type="match status" value="2"/>
</dbReference>
<dbReference type="PANTHER" id="PTHR11010">
    <property type="entry name" value="PROTEASE S28 PRO-X CARBOXYPEPTIDASE-RELATED"/>
    <property type="match status" value="1"/>
</dbReference>
<dbReference type="InterPro" id="IPR029058">
    <property type="entry name" value="AB_hydrolase_fold"/>
</dbReference>
<evidence type="ECO:0000256" key="1">
    <source>
        <dbReference type="ARBA" id="ARBA00011079"/>
    </source>
</evidence>
<reference evidence="8 9" key="1">
    <citation type="submission" date="2016-10" db="EMBL/GenBank/DDBJ databases">
        <authorList>
            <person name="Cai Z."/>
        </authorList>
    </citation>
    <scope>NUCLEOTIDE SEQUENCE [LARGE SCALE GENOMIC DNA]</scope>
</reference>
<dbReference type="Proteomes" id="UP000256970">
    <property type="component" value="Unassembled WGS sequence"/>
</dbReference>
<dbReference type="GO" id="GO:0008239">
    <property type="term" value="F:dipeptidyl-peptidase activity"/>
    <property type="evidence" value="ECO:0007669"/>
    <property type="project" value="TreeGrafter"/>
</dbReference>
<comment type="similarity">
    <text evidence="1">Belongs to the peptidase S28 family.</text>
</comment>
<evidence type="ECO:0000256" key="2">
    <source>
        <dbReference type="ARBA" id="ARBA00022670"/>
    </source>
</evidence>
<dbReference type="GO" id="GO:0006508">
    <property type="term" value="P:proteolysis"/>
    <property type="evidence" value="ECO:0007669"/>
    <property type="project" value="UniProtKB-KW"/>
</dbReference>
<dbReference type="GO" id="GO:0070008">
    <property type="term" value="F:serine-type exopeptidase activity"/>
    <property type="evidence" value="ECO:0007669"/>
    <property type="project" value="InterPro"/>
</dbReference>
<feature type="region of interest" description="Disordered" evidence="6">
    <location>
        <begin position="390"/>
        <end position="443"/>
    </location>
</feature>
<evidence type="ECO:0000313" key="9">
    <source>
        <dbReference type="Proteomes" id="UP000256970"/>
    </source>
</evidence>
<keyword evidence="4" id="KW-0378">Hydrolase</keyword>
<keyword evidence="5" id="KW-0325">Glycoprotein</keyword>
<feature type="chain" id="PRO_5016855105" evidence="7">
    <location>
        <begin position="22"/>
        <end position="785"/>
    </location>
</feature>
<dbReference type="PANTHER" id="PTHR11010:SF38">
    <property type="entry name" value="LYSOSOMAL PRO-X CARBOXYPEPTIDASE"/>
    <property type="match status" value="1"/>
</dbReference>
<dbReference type="AlphaFoldDB" id="A0A383W434"/>
<evidence type="ECO:0000313" key="8">
    <source>
        <dbReference type="EMBL" id="SZX71980.1"/>
    </source>
</evidence>
<dbReference type="Pfam" id="PF05577">
    <property type="entry name" value="Peptidase_S28"/>
    <property type="match status" value="2"/>
</dbReference>
<name>A0A383W434_TETOB</name>
<organism evidence="8 9">
    <name type="scientific">Tetradesmus obliquus</name>
    <name type="common">Green alga</name>
    <name type="synonym">Acutodesmus obliquus</name>
    <dbReference type="NCBI Taxonomy" id="3088"/>
    <lineage>
        <taxon>Eukaryota</taxon>
        <taxon>Viridiplantae</taxon>
        <taxon>Chlorophyta</taxon>
        <taxon>core chlorophytes</taxon>
        <taxon>Chlorophyceae</taxon>
        <taxon>CS clade</taxon>
        <taxon>Sphaeropleales</taxon>
        <taxon>Scenedesmaceae</taxon>
        <taxon>Tetradesmus</taxon>
    </lineage>
</organism>
<accession>A0A383W434</accession>
<feature type="signal peptide" evidence="7">
    <location>
        <begin position="1"/>
        <end position="21"/>
    </location>
</feature>
<dbReference type="EMBL" id="FNXT01001093">
    <property type="protein sequence ID" value="SZX71980.1"/>
    <property type="molecule type" value="Genomic_DNA"/>
</dbReference>
<keyword evidence="3 7" id="KW-0732">Signal</keyword>
<keyword evidence="9" id="KW-1185">Reference proteome</keyword>